<proteinExistence type="predicted"/>
<feature type="region of interest" description="Disordered" evidence="1">
    <location>
        <begin position="484"/>
        <end position="516"/>
    </location>
</feature>
<organism evidence="3">
    <name type="scientific">hydrothermal vent metagenome</name>
    <dbReference type="NCBI Taxonomy" id="652676"/>
    <lineage>
        <taxon>unclassified sequences</taxon>
        <taxon>metagenomes</taxon>
        <taxon>ecological metagenomes</taxon>
    </lineage>
</organism>
<keyword evidence="2" id="KW-1133">Transmembrane helix</keyword>
<feature type="transmembrane region" description="Helical" evidence="2">
    <location>
        <begin position="309"/>
        <end position="329"/>
    </location>
</feature>
<keyword evidence="2" id="KW-0812">Transmembrane</keyword>
<accession>A0A3B0WYD5</accession>
<reference evidence="3" key="1">
    <citation type="submission" date="2018-06" db="EMBL/GenBank/DDBJ databases">
        <authorList>
            <person name="Zhirakovskaya E."/>
        </authorList>
    </citation>
    <scope>NUCLEOTIDE SEQUENCE</scope>
</reference>
<evidence type="ECO:0000256" key="2">
    <source>
        <dbReference type="SAM" id="Phobius"/>
    </source>
</evidence>
<sequence>MKRIFYYSGYRLTIFHWKNEKCIASFTFDPSDKGIEKYKMYLNATENTPVRFLIDLIEEDFNKENIPHVGPTDRKAIVSRLIDRQYRKSKDYVYYNVIGRETTGRKDDIVLYSVLSNPEILEPWLIPIKEHNISVSGIWSLPLLSEDLFLKLQKKDNNILLVSQQVPSNLRQTFIKNGKFESSRSAVVNLDDATIGEYISIEIEQTIRFLSNQRQIGFDEKIQIHIICREEDLNEIQMRCTDTAMRAFHYYHISDIQQLLGCKILSDEKSDYYSNSLYSYICASKILPKGHYGPNSLFKKYYDQIFSTMLYSISILLIIFSFIFSLVNYTEAISLKNETLTLKHQTESINRAYESTLAKFETKLSRAQMMKSSVLLAEKIHKQAHISPQHFMTSISRIFSKYQIFNTEITKISWQQHQSNDLPKNNVKKKMIIDYAKPDIINQHATIGGYIHVSKSSLKQSVDKVNSIANALKNNKSIKHVKIKRSPVDARSISSIENETGSDQKNNKNSDKNKGQFEIELLMLGKES</sequence>
<dbReference type="EMBL" id="UOFF01000395">
    <property type="protein sequence ID" value="VAW57450.1"/>
    <property type="molecule type" value="Genomic_DNA"/>
</dbReference>
<evidence type="ECO:0000313" key="3">
    <source>
        <dbReference type="EMBL" id="VAW57450.1"/>
    </source>
</evidence>
<protein>
    <submittedName>
        <fullName evidence="3">Uncharacterized protein</fullName>
    </submittedName>
</protein>
<dbReference type="AlphaFoldDB" id="A0A3B0WYD5"/>
<name>A0A3B0WYD5_9ZZZZ</name>
<feature type="compositionally biased region" description="Basic and acidic residues" evidence="1">
    <location>
        <begin position="505"/>
        <end position="516"/>
    </location>
</feature>
<keyword evidence="2" id="KW-0472">Membrane</keyword>
<gene>
    <name evidence="3" type="ORF">MNBD_GAMMA07-2365</name>
</gene>
<evidence type="ECO:0000256" key="1">
    <source>
        <dbReference type="SAM" id="MobiDB-lite"/>
    </source>
</evidence>